<comment type="caution">
    <text evidence="1">The sequence shown here is derived from an EMBL/GenBank/DDBJ whole genome shotgun (WGS) entry which is preliminary data.</text>
</comment>
<dbReference type="OrthoDB" id="7605169at2"/>
<evidence type="ECO:0000313" key="2">
    <source>
        <dbReference type="Proteomes" id="UP000034832"/>
    </source>
</evidence>
<dbReference type="EMBL" id="LBIA02000001">
    <property type="protein sequence ID" value="TKT71422.1"/>
    <property type="molecule type" value="Genomic_DNA"/>
</dbReference>
<keyword evidence="2" id="KW-1185">Reference proteome</keyword>
<organism evidence="1 2">
    <name type="scientific">Afipia massiliensis</name>
    <dbReference type="NCBI Taxonomy" id="211460"/>
    <lineage>
        <taxon>Bacteria</taxon>
        <taxon>Pseudomonadati</taxon>
        <taxon>Pseudomonadota</taxon>
        <taxon>Alphaproteobacteria</taxon>
        <taxon>Hyphomicrobiales</taxon>
        <taxon>Nitrobacteraceae</taxon>
        <taxon>Afipia</taxon>
    </lineage>
</organism>
<proteinExistence type="predicted"/>
<evidence type="ECO:0000313" key="1">
    <source>
        <dbReference type="EMBL" id="TKT71422.1"/>
    </source>
</evidence>
<name>A0A4U6BMC4_9BRAD</name>
<reference evidence="1" key="1">
    <citation type="submission" date="2019-04" db="EMBL/GenBank/DDBJ databases">
        <title>Whole genome sequencing of cave bacteria.</title>
        <authorList>
            <person name="Gan H.M."/>
            <person name="Barton H."/>
            <person name="Savka M.A."/>
        </authorList>
    </citation>
    <scope>NUCLEOTIDE SEQUENCE [LARGE SCALE GENOMIC DNA]</scope>
    <source>
        <strain evidence="1">LC387</strain>
    </source>
</reference>
<dbReference type="RefSeq" id="WP_137325155.1">
    <property type="nucleotide sequence ID" value="NZ_LBIA02000001.1"/>
</dbReference>
<sequence>MRYTTPRQRNHLKEHANWCLWRSQVWKEWKRAKRAGSSPKKVMVFRDGTYRRAWAYSSKPMPATFCLDNNTEETLAFLEGMRRSLWQDAVQKRRLPPIRKRGSHRIETYFDFKPATMISPTAALVLASIYDRRKHILGYKPHTVDEHLWNPDVMRVLRSVGFHELLEMQPHAVGDDGQQHIRVLKFLSGEKVEGEALGRLQEHLGSLLPPDERDRLLYAEPYGGMLEAALNSHMWAYPPSQTWDFPILRRWWMTGAIDTNLKTVTVAVYDQGVSIPVSLPQWEHWGMLEKLLRRFSGSGEIGTVRDDISIRLAMKISKTKTGLPQHGKGLHTMLEVAERAREGRLRILSNRGEYIWERGKKVVSRNYEHSIGGTLIEWRIQV</sequence>
<dbReference type="STRING" id="211460.YH63_10600"/>
<accession>A0A4U6BMC4</accession>
<dbReference type="AlphaFoldDB" id="A0A4U6BMC4"/>
<protein>
    <submittedName>
        <fullName evidence="1">Uncharacterized protein</fullName>
    </submittedName>
</protein>
<gene>
    <name evidence="1" type="ORF">YH63_008350</name>
</gene>
<dbReference type="Proteomes" id="UP000034832">
    <property type="component" value="Unassembled WGS sequence"/>
</dbReference>